<organism evidence="9 10">
    <name type="scientific">Salicibibacter cibi</name>
    <dbReference type="NCBI Taxonomy" id="2743001"/>
    <lineage>
        <taxon>Bacteria</taxon>
        <taxon>Bacillati</taxon>
        <taxon>Bacillota</taxon>
        <taxon>Bacilli</taxon>
        <taxon>Bacillales</taxon>
        <taxon>Bacillaceae</taxon>
        <taxon>Salicibibacter</taxon>
    </lineage>
</organism>
<dbReference type="InterPro" id="IPR002758">
    <property type="entry name" value="Cation_antiport_E"/>
</dbReference>
<evidence type="ECO:0000256" key="1">
    <source>
        <dbReference type="ARBA" id="ARBA00004651"/>
    </source>
</evidence>
<dbReference type="EMBL" id="CP054706">
    <property type="protein sequence ID" value="QQK79125.1"/>
    <property type="molecule type" value="Genomic_DNA"/>
</dbReference>
<dbReference type="RefSeq" id="WP_200088299.1">
    <property type="nucleotide sequence ID" value="NZ_CP054706.1"/>
</dbReference>
<evidence type="ECO:0000256" key="2">
    <source>
        <dbReference type="ARBA" id="ARBA00006228"/>
    </source>
</evidence>
<evidence type="ECO:0000313" key="9">
    <source>
        <dbReference type="EMBL" id="QQK79125.1"/>
    </source>
</evidence>
<sequence>MPFQILTNLIIALLWVTLQDDWSLPTFTLGYLLGLAIVFLMRRFFNEKFYLYRVWAIIVLLFIFLWELIHSTIIVTGQILRPKLNITPGIFKLETELESNWEITTLALLFMLTPGSVVVEVSPDRRTFYMHAMDIPVSSDMVFTSHVRFEKAIMEVTR</sequence>
<keyword evidence="5 8" id="KW-0812">Transmembrane</keyword>
<dbReference type="PANTHER" id="PTHR34584:SF1">
    <property type="entry name" value="NA(+)_H(+) ANTIPORTER SUBUNIT E1"/>
    <property type="match status" value="1"/>
</dbReference>
<protein>
    <submittedName>
        <fullName evidence="9">Na+/H+ antiporter subunit E</fullName>
    </submittedName>
</protein>
<keyword evidence="3" id="KW-0050">Antiport</keyword>
<dbReference type="PIRSF" id="PIRSF019239">
    <property type="entry name" value="MrpE"/>
    <property type="match status" value="1"/>
</dbReference>
<proteinExistence type="inferred from homology"/>
<feature type="transmembrane region" description="Helical" evidence="8">
    <location>
        <begin position="100"/>
        <end position="121"/>
    </location>
</feature>
<evidence type="ECO:0000256" key="7">
    <source>
        <dbReference type="ARBA" id="ARBA00023136"/>
    </source>
</evidence>
<gene>
    <name evidence="9" type="ORF">HUG20_03880</name>
</gene>
<dbReference type="GO" id="GO:0015297">
    <property type="term" value="F:antiporter activity"/>
    <property type="evidence" value="ECO:0007669"/>
    <property type="project" value="UniProtKB-KW"/>
</dbReference>
<comment type="subcellular location">
    <subcellularLocation>
        <location evidence="1">Cell membrane</location>
        <topology evidence="1">Multi-pass membrane protein</topology>
    </subcellularLocation>
</comment>
<dbReference type="AlphaFoldDB" id="A0A7T6Z908"/>
<dbReference type="GO" id="GO:0008324">
    <property type="term" value="F:monoatomic cation transmembrane transporter activity"/>
    <property type="evidence" value="ECO:0007669"/>
    <property type="project" value="InterPro"/>
</dbReference>
<evidence type="ECO:0000313" key="10">
    <source>
        <dbReference type="Proteomes" id="UP000595349"/>
    </source>
</evidence>
<keyword evidence="6 8" id="KW-1133">Transmembrane helix</keyword>
<evidence type="ECO:0000256" key="5">
    <source>
        <dbReference type="ARBA" id="ARBA00022692"/>
    </source>
</evidence>
<feature type="transmembrane region" description="Helical" evidence="8">
    <location>
        <begin position="54"/>
        <end position="80"/>
    </location>
</feature>
<name>A0A7T6Z908_9BACI</name>
<evidence type="ECO:0000256" key="8">
    <source>
        <dbReference type="SAM" id="Phobius"/>
    </source>
</evidence>
<dbReference type="GO" id="GO:0005886">
    <property type="term" value="C:plasma membrane"/>
    <property type="evidence" value="ECO:0007669"/>
    <property type="project" value="UniProtKB-SubCell"/>
</dbReference>
<evidence type="ECO:0000256" key="4">
    <source>
        <dbReference type="ARBA" id="ARBA00022475"/>
    </source>
</evidence>
<accession>A0A7T6Z908</accession>
<dbReference type="Pfam" id="PF01899">
    <property type="entry name" value="MNHE"/>
    <property type="match status" value="1"/>
</dbReference>
<keyword evidence="4" id="KW-1003">Cell membrane</keyword>
<dbReference type="KEGG" id="scib:HUG20_03880"/>
<keyword evidence="10" id="KW-1185">Reference proteome</keyword>
<dbReference type="PANTHER" id="PTHR34584">
    <property type="entry name" value="NA(+)/H(+) ANTIPORTER SUBUNIT E1"/>
    <property type="match status" value="1"/>
</dbReference>
<evidence type="ECO:0000256" key="3">
    <source>
        <dbReference type="ARBA" id="ARBA00022449"/>
    </source>
</evidence>
<comment type="similarity">
    <text evidence="2">Belongs to the CPA3 antiporters (TC 2.A.63) subunit E family.</text>
</comment>
<evidence type="ECO:0000256" key="6">
    <source>
        <dbReference type="ARBA" id="ARBA00022989"/>
    </source>
</evidence>
<keyword evidence="3" id="KW-0813">Transport</keyword>
<keyword evidence="7 8" id="KW-0472">Membrane</keyword>
<dbReference type="NCBIfam" id="NF006517">
    <property type="entry name" value="PRK08965.1-1"/>
    <property type="match status" value="1"/>
</dbReference>
<reference evidence="9 10" key="1">
    <citation type="submission" date="2020-06" db="EMBL/GenBank/DDBJ databases">
        <title>Genomic analysis of Salicibibacter sp. NKC21-4.</title>
        <authorList>
            <person name="Oh Y.J."/>
        </authorList>
    </citation>
    <scope>NUCLEOTIDE SEQUENCE [LARGE SCALE GENOMIC DNA]</scope>
    <source>
        <strain evidence="9 10">NKC21-4</strain>
    </source>
</reference>
<dbReference type="Proteomes" id="UP000595349">
    <property type="component" value="Chromosome"/>
</dbReference>
<feature type="transmembrane region" description="Helical" evidence="8">
    <location>
        <begin position="22"/>
        <end position="42"/>
    </location>
</feature>